<sequence>MAVVFRFFDKFGLVKERFVSISHVKETSSVTLKYYIDALFAKRRLSLKNVRGQGCDGASNMKGEFYGVRSLILKESRSAYYVLCFAHKLQLVVVADAKKHVEVGEFFDMVHVLLNAVAASCKRKLILTENMQLEEFNDRFDKQLDIYLDNVQKDERRTNLESLGDLARLLVDTRKHIYHPLVYRLLKLCLILPVATASVERCFSAMNIVKTTSRNCIGDELLSDCLVCFIEKQVLETVTNETVLSKAMDRFVIKRKTPPPRISMDDIPSHPAKGKRIQEGQARKQGGSDTFVSTGLAGIRLIISLVVVAVAKKHVEVGEFFYMVHVLLNAVGVSCKRKLILTESNRKRMEEGISKVDAKVKALQKRDQEILNAVSLVGSAKRQLQKLRDERWENFVAKVYSFSENNKTEVLK</sequence>
<evidence type="ECO:0000313" key="5">
    <source>
        <dbReference type="Proteomes" id="UP000032141"/>
    </source>
</evidence>
<reference evidence="4" key="2">
    <citation type="submission" date="2015-03" db="UniProtKB">
        <authorList>
            <consortium name="EnsemblPlants"/>
        </authorList>
    </citation>
    <scope>IDENTIFICATION</scope>
</reference>
<proteinExistence type="predicted"/>
<dbReference type="Proteomes" id="UP000032141">
    <property type="component" value="Chromosome C7"/>
</dbReference>
<reference evidence="4 5" key="1">
    <citation type="journal article" date="2014" name="Genome Biol.">
        <title>Transcriptome and methylome profiling reveals relics of genome dominance in the mesopolyploid Brassica oleracea.</title>
        <authorList>
            <person name="Parkin I.A."/>
            <person name="Koh C."/>
            <person name="Tang H."/>
            <person name="Robinson S.J."/>
            <person name="Kagale S."/>
            <person name="Clarke W.E."/>
            <person name="Town C.D."/>
            <person name="Nixon J."/>
            <person name="Krishnakumar V."/>
            <person name="Bidwell S.L."/>
            <person name="Denoeud F."/>
            <person name="Belcram H."/>
            <person name="Links M.G."/>
            <person name="Just J."/>
            <person name="Clarke C."/>
            <person name="Bender T."/>
            <person name="Huebert T."/>
            <person name="Mason A.S."/>
            <person name="Pires J.C."/>
            <person name="Barker G."/>
            <person name="Moore J."/>
            <person name="Walley P.G."/>
            <person name="Manoli S."/>
            <person name="Batley J."/>
            <person name="Edwards D."/>
            <person name="Nelson M.N."/>
            <person name="Wang X."/>
            <person name="Paterson A.H."/>
            <person name="King G."/>
            <person name="Bancroft I."/>
            <person name="Chalhoub B."/>
            <person name="Sharpe A.G."/>
        </authorList>
    </citation>
    <scope>NUCLEOTIDE SEQUENCE</scope>
    <source>
        <strain evidence="4 5">cv. TO1000</strain>
    </source>
</reference>
<dbReference type="EnsemblPlants" id="Bo7g065590.1">
    <property type="protein sequence ID" value="Bo7g065590.1"/>
    <property type="gene ID" value="Bo7g065590"/>
</dbReference>
<dbReference type="HOGENOM" id="CLU_667918_0_0_1"/>
<name>A0A0D3D8P2_BRAOL</name>
<dbReference type="Gramene" id="Bo7g065590.1">
    <property type="protein sequence ID" value="Bo7g065590.1"/>
    <property type="gene ID" value="Bo7g065590"/>
</dbReference>
<accession>A0A0D3D8P2</accession>
<evidence type="ECO:0008006" key="6">
    <source>
        <dbReference type="Google" id="ProtNLM"/>
    </source>
</evidence>
<organism evidence="4 5">
    <name type="scientific">Brassica oleracea var. oleracea</name>
    <dbReference type="NCBI Taxonomy" id="109376"/>
    <lineage>
        <taxon>Eukaryota</taxon>
        <taxon>Viridiplantae</taxon>
        <taxon>Streptophyta</taxon>
        <taxon>Embryophyta</taxon>
        <taxon>Tracheophyta</taxon>
        <taxon>Spermatophyta</taxon>
        <taxon>Magnoliopsida</taxon>
        <taxon>eudicotyledons</taxon>
        <taxon>Gunneridae</taxon>
        <taxon>Pentapetalae</taxon>
        <taxon>rosids</taxon>
        <taxon>malvids</taxon>
        <taxon>Brassicales</taxon>
        <taxon>Brassicaceae</taxon>
        <taxon>Brassiceae</taxon>
        <taxon>Brassica</taxon>
    </lineage>
</organism>
<feature type="domain" description="HAT C-terminal dimerisation" evidence="2">
    <location>
        <begin position="175"/>
        <end position="231"/>
    </location>
</feature>
<keyword evidence="5" id="KW-1185">Reference proteome</keyword>
<dbReference type="Pfam" id="PF14291">
    <property type="entry name" value="DUF4371"/>
    <property type="match status" value="1"/>
</dbReference>
<dbReference type="InterPro" id="IPR008906">
    <property type="entry name" value="HATC_C_dom"/>
</dbReference>
<evidence type="ECO:0000313" key="4">
    <source>
        <dbReference type="EnsemblPlants" id="Bo7g065590.1"/>
    </source>
</evidence>
<evidence type="ECO:0000259" key="2">
    <source>
        <dbReference type="Pfam" id="PF05699"/>
    </source>
</evidence>
<dbReference type="InterPro" id="IPR055298">
    <property type="entry name" value="AtLOH3-like"/>
</dbReference>
<dbReference type="SUPFAM" id="SSF53098">
    <property type="entry name" value="Ribonuclease H-like"/>
    <property type="match status" value="1"/>
</dbReference>
<feature type="region of interest" description="Disordered" evidence="1">
    <location>
        <begin position="262"/>
        <end position="288"/>
    </location>
</feature>
<dbReference type="Pfam" id="PF05699">
    <property type="entry name" value="Dimer_Tnp_hAT"/>
    <property type="match status" value="1"/>
</dbReference>
<feature type="domain" description="DUF4371" evidence="3">
    <location>
        <begin position="1"/>
        <end position="67"/>
    </location>
</feature>
<dbReference type="STRING" id="109376.A0A0D3D8P2"/>
<evidence type="ECO:0000256" key="1">
    <source>
        <dbReference type="SAM" id="MobiDB-lite"/>
    </source>
</evidence>
<dbReference type="InterPro" id="IPR012337">
    <property type="entry name" value="RNaseH-like_sf"/>
</dbReference>
<dbReference type="GO" id="GO:0046983">
    <property type="term" value="F:protein dimerization activity"/>
    <property type="evidence" value="ECO:0007669"/>
    <property type="project" value="InterPro"/>
</dbReference>
<dbReference type="AlphaFoldDB" id="A0A0D3D8P2"/>
<protein>
    <recommendedName>
        <fullName evidence="6">HAT C-terminal dimerisation domain-containing protein</fullName>
    </recommendedName>
</protein>
<evidence type="ECO:0000259" key="3">
    <source>
        <dbReference type="Pfam" id="PF14291"/>
    </source>
</evidence>
<dbReference type="eggNOG" id="ENOG502QSU3">
    <property type="taxonomic scope" value="Eukaryota"/>
</dbReference>
<dbReference type="PANTHER" id="PTHR11697:SF230">
    <property type="entry name" value="ZINC FINGER, MYM DOMAIN CONTAINING 1"/>
    <property type="match status" value="1"/>
</dbReference>
<dbReference type="PANTHER" id="PTHR11697">
    <property type="entry name" value="GENERAL TRANSCRIPTION FACTOR 2-RELATED ZINC FINGER PROTEIN"/>
    <property type="match status" value="1"/>
</dbReference>
<dbReference type="InterPro" id="IPR025398">
    <property type="entry name" value="DUF4371"/>
</dbReference>